<feature type="signal peptide" evidence="1">
    <location>
        <begin position="1"/>
        <end position="24"/>
    </location>
</feature>
<dbReference type="OrthoDB" id="8478748at2"/>
<keyword evidence="1" id="KW-0732">Signal</keyword>
<dbReference type="Pfam" id="PF03413">
    <property type="entry name" value="PepSY"/>
    <property type="match status" value="1"/>
</dbReference>
<sequence>MRATVLKIAGMLGAVVLLVLQAQADDGRSDHDGDTRRDRHERIAERRKDGELLPLAEILKALHAKFPGKVLEIEFEDNGNPIYEFYVLQPSGRVVEVEYDARTGAFLGQENKD</sequence>
<organism evidence="3 4">
    <name type="scientific">Zhengella mangrovi</name>
    <dbReference type="NCBI Taxonomy" id="1982044"/>
    <lineage>
        <taxon>Bacteria</taxon>
        <taxon>Pseudomonadati</taxon>
        <taxon>Pseudomonadota</taxon>
        <taxon>Alphaproteobacteria</taxon>
        <taxon>Hyphomicrobiales</taxon>
        <taxon>Notoacmeibacteraceae</taxon>
        <taxon>Zhengella</taxon>
    </lineage>
</organism>
<gene>
    <name evidence="3" type="ORF">CSC94_22270</name>
</gene>
<dbReference type="EMBL" id="PDVP01000022">
    <property type="protein sequence ID" value="PHP64807.1"/>
    <property type="molecule type" value="Genomic_DNA"/>
</dbReference>
<feature type="chain" id="PRO_5013861252" evidence="1">
    <location>
        <begin position="25"/>
        <end position="113"/>
    </location>
</feature>
<dbReference type="Proteomes" id="UP000221168">
    <property type="component" value="Unassembled WGS sequence"/>
</dbReference>
<evidence type="ECO:0000313" key="4">
    <source>
        <dbReference type="Proteomes" id="UP000221168"/>
    </source>
</evidence>
<protein>
    <submittedName>
        <fullName evidence="3">Peptidase</fullName>
    </submittedName>
</protein>
<proteinExistence type="predicted"/>
<comment type="caution">
    <text evidence="3">The sequence shown here is derived from an EMBL/GenBank/DDBJ whole genome shotgun (WGS) entry which is preliminary data.</text>
</comment>
<evidence type="ECO:0000313" key="3">
    <source>
        <dbReference type="EMBL" id="PHP64807.1"/>
    </source>
</evidence>
<accession>A0A2G1QGZ4</accession>
<dbReference type="RefSeq" id="WP_099308591.1">
    <property type="nucleotide sequence ID" value="NZ_PDVP01000022.1"/>
</dbReference>
<evidence type="ECO:0000256" key="1">
    <source>
        <dbReference type="SAM" id="SignalP"/>
    </source>
</evidence>
<dbReference type="AlphaFoldDB" id="A0A2G1QGZ4"/>
<evidence type="ECO:0000259" key="2">
    <source>
        <dbReference type="Pfam" id="PF03413"/>
    </source>
</evidence>
<keyword evidence="4" id="KW-1185">Reference proteome</keyword>
<dbReference type="InterPro" id="IPR025711">
    <property type="entry name" value="PepSY"/>
</dbReference>
<dbReference type="Gene3D" id="3.10.450.40">
    <property type="match status" value="1"/>
</dbReference>
<name>A0A2G1QGZ4_9HYPH</name>
<reference evidence="3 4" key="1">
    <citation type="submission" date="2017-10" db="EMBL/GenBank/DDBJ databases">
        <title>Sedimentibacterium mangrovi gen. nov., sp. nov., a novel member of family Phyllobacteriacea isolated from mangrove sediment.</title>
        <authorList>
            <person name="Liao H."/>
            <person name="Tian Y."/>
        </authorList>
    </citation>
    <scope>NUCLEOTIDE SEQUENCE [LARGE SCALE GENOMIC DNA]</scope>
    <source>
        <strain evidence="3 4">X9-2-2</strain>
    </source>
</reference>
<feature type="domain" description="PepSY" evidence="2">
    <location>
        <begin position="53"/>
        <end position="110"/>
    </location>
</feature>